<dbReference type="PROSITE" id="PS51787">
    <property type="entry name" value="LON_N"/>
    <property type="match status" value="1"/>
</dbReference>
<evidence type="ECO:0000259" key="7">
    <source>
        <dbReference type="PROSITE" id="PS51787"/>
    </source>
</evidence>
<sequence>MSPSHTNEVSTAPIPTPGPIGGEKLSVHAGHLVLPPEKVRQVVRLIQCPICSFPLREPYTLPCGKSLCRGCVPATHLRLNISYPATANRLQGFQCPFPDCLKEHAVGDCSSDVTLNKVLTAVESELTTRKEAALAGDLTTYVIVKNEWEEAGVPSLRETETTSRLLPGGRLLATFMLAQRGELKHDAEVTFGGAHPTADQAESDNTVLAHVQEAARTEMECQVCYALFYEPVTTPCGHTFCRPCLQRVLDHAECCPVCRHALSIGPIVNRDACPSNELLTKIIDSFWADQLDCRRQAVLAESLRNGNSGYDIAIFVCALSFPSMPTLIHVYEPRYRLMVRRALERDRMFGMVLHQRDGLRQFGTILRIENIEFFPDGRSLIETVGVSRFRILEHKTGDDGYVVANIQKINDISFADEEELEAVETGRRRRDSNRVTPGRASSDSALPAMVRSTRRFPTTIVEIKTTPTSELMDFALDFVQRMQAQRVRWLTAQILTIYGECPRNPALFPWWFANTLPVKDSEKYRLLGTTSVRERLKICCAWILEWERNMQW</sequence>
<keyword evidence="9" id="KW-1185">Reference proteome</keyword>
<feature type="compositionally biased region" description="Polar residues" evidence="5">
    <location>
        <begin position="1"/>
        <end position="10"/>
    </location>
</feature>
<dbReference type="Gene3D" id="3.30.40.10">
    <property type="entry name" value="Zinc/RING finger domain, C3HC4 (zinc finger)"/>
    <property type="match status" value="2"/>
</dbReference>
<dbReference type="Pfam" id="PF13923">
    <property type="entry name" value="zf-C3HC4_2"/>
    <property type="match status" value="1"/>
</dbReference>
<dbReference type="GO" id="GO:0008233">
    <property type="term" value="F:peptidase activity"/>
    <property type="evidence" value="ECO:0007669"/>
    <property type="project" value="UniProtKB-KW"/>
</dbReference>
<reference evidence="8" key="1">
    <citation type="journal article" date="2023" name="Mol. Phylogenet. Evol.">
        <title>Genome-scale phylogeny and comparative genomics of the fungal order Sordariales.</title>
        <authorList>
            <person name="Hensen N."/>
            <person name="Bonometti L."/>
            <person name="Westerberg I."/>
            <person name="Brannstrom I.O."/>
            <person name="Guillou S."/>
            <person name="Cros-Aarteil S."/>
            <person name="Calhoun S."/>
            <person name="Haridas S."/>
            <person name="Kuo A."/>
            <person name="Mondo S."/>
            <person name="Pangilinan J."/>
            <person name="Riley R."/>
            <person name="LaButti K."/>
            <person name="Andreopoulos B."/>
            <person name="Lipzen A."/>
            <person name="Chen C."/>
            <person name="Yan M."/>
            <person name="Daum C."/>
            <person name="Ng V."/>
            <person name="Clum A."/>
            <person name="Steindorff A."/>
            <person name="Ohm R.A."/>
            <person name="Martin F."/>
            <person name="Silar P."/>
            <person name="Natvig D.O."/>
            <person name="Lalanne C."/>
            <person name="Gautier V."/>
            <person name="Ament-Velasquez S.L."/>
            <person name="Kruys A."/>
            <person name="Hutchinson M.I."/>
            <person name="Powell A.J."/>
            <person name="Barry K."/>
            <person name="Miller A.N."/>
            <person name="Grigoriev I.V."/>
            <person name="Debuchy R."/>
            <person name="Gladieux P."/>
            <person name="Hiltunen Thoren M."/>
            <person name="Johannesson H."/>
        </authorList>
    </citation>
    <scope>NUCLEOTIDE SEQUENCE</scope>
    <source>
        <strain evidence="8">CBS 118394</strain>
    </source>
</reference>
<dbReference type="Gene3D" id="1.20.58.1480">
    <property type="match status" value="1"/>
</dbReference>
<dbReference type="GO" id="GO:0006508">
    <property type="term" value="P:proteolysis"/>
    <property type="evidence" value="ECO:0007669"/>
    <property type="project" value="UniProtKB-KW"/>
</dbReference>
<evidence type="ECO:0000256" key="2">
    <source>
        <dbReference type="ARBA" id="ARBA00022771"/>
    </source>
</evidence>
<dbReference type="InterPro" id="IPR003111">
    <property type="entry name" value="Lon_prtase_N"/>
</dbReference>
<evidence type="ECO:0000259" key="6">
    <source>
        <dbReference type="PROSITE" id="PS50089"/>
    </source>
</evidence>
<dbReference type="InterPro" id="IPR013083">
    <property type="entry name" value="Znf_RING/FYVE/PHD"/>
</dbReference>
<dbReference type="GO" id="GO:0008270">
    <property type="term" value="F:zinc ion binding"/>
    <property type="evidence" value="ECO:0007669"/>
    <property type="project" value="UniProtKB-KW"/>
</dbReference>
<accession>A0AAE0LZV7</accession>
<keyword evidence="1" id="KW-0479">Metal-binding</keyword>
<dbReference type="CDD" id="cd16514">
    <property type="entry name" value="RING-HC_LONFs_rpt2"/>
    <property type="match status" value="1"/>
</dbReference>
<dbReference type="AlphaFoldDB" id="A0AAE0LZV7"/>
<dbReference type="SMART" id="SM00184">
    <property type="entry name" value="RING"/>
    <property type="match status" value="2"/>
</dbReference>
<gene>
    <name evidence="8" type="ORF">B0H66DRAFT_360792</name>
</gene>
<evidence type="ECO:0000256" key="5">
    <source>
        <dbReference type="SAM" id="MobiDB-lite"/>
    </source>
</evidence>
<comment type="caution">
    <text evidence="8">The sequence shown here is derived from an EMBL/GenBank/DDBJ whole genome shotgun (WGS) entry which is preliminary data.</text>
</comment>
<dbReference type="GO" id="GO:0061630">
    <property type="term" value="F:ubiquitin protein ligase activity"/>
    <property type="evidence" value="ECO:0007669"/>
    <property type="project" value="TreeGrafter"/>
</dbReference>
<dbReference type="SUPFAM" id="SSF88697">
    <property type="entry name" value="PUA domain-like"/>
    <property type="match status" value="1"/>
</dbReference>
<dbReference type="InterPro" id="IPR001841">
    <property type="entry name" value="Znf_RING"/>
</dbReference>
<organism evidence="8 9">
    <name type="scientific">Apodospora peruviana</name>
    <dbReference type="NCBI Taxonomy" id="516989"/>
    <lineage>
        <taxon>Eukaryota</taxon>
        <taxon>Fungi</taxon>
        <taxon>Dikarya</taxon>
        <taxon>Ascomycota</taxon>
        <taxon>Pezizomycotina</taxon>
        <taxon>Sordariomycetes</taxon>
        <taxon>Sordariomycetidae</taxon>
        <taxon>Sordariales</taxon>
        <taxon>Lasiosphaeriaceae</taxon>
        <taxon>Apodospora</taxon>
    </lineage>
</organism>
<evidence type="ECO:0000256" key="4">
    <source>
        <dbReference type="PROSITE-ProRule" id="PRU00175"/>
    </source>
</evidence>
<dbReference type="SMART" id="SM00464">
    <property type="entry name" value="LON"/>
    <property type="match status" value="1"/>
</dbReference>
<dbReference type="InterPro" id="IPR015947">
    <property type="entry name" value="PUA-like_sf"/>
</dbReference>
<feature type="region of interest" description="Disordered" evidence="5">
    <location>
        <begin position="1"/>
        <end position="20"/>
    </location>
</feature>
<evidence type="ECO:0000313" key="9">
    <source>
        <dbReference type="Proteomes" id="UP001283341"/>
    </source>
</evidence>
<dbReference type="SUPFAM" id="SSF57850">
    <property type="entry name" value="RING/U-box"/>
    <property type="match status" value="2"/>
</dbReference>
<dbReference type="InterPro" id="IPR017907">
    <property type="entry name" value="Znf_RING_CS"/>
</dbReference>
<dbReference type="PANTHER" id="PTHR23327">
    <property type="entry name" value="RING FINGER PROTEIN 127"/>
    <property type="match status" value="1"/>
</dbReference>
<keyword evidence="3" id="KW-0862">Zinc</keyword>
<reference evidence="8" key="2">
    <citation type="submission" date="2023-06" db="EMBL/GenBank/DDBJ databases">
        <authorList>
            <consortium name="Lawrence Berkeley National Laboratory"/>
            <person name="Haridas S."/>
            <person name="Hensen N."/>
            <person name="Bonometti L."/>
            <person name="Westerberg I."/>
            <person name="Brannstrom I.O."/>
            <person name="Guillou S."/>
            <person name="Cros-Aarteil S."/>
            <person name="Calhoun S."/>
            <person name="Kuo A."/>
            <person name="Mondo S."/>
            <person name="Pangilinan J."/>
            <person name="Riley R."/>
            <person name="Labutti K."/>
            <person name="Andreopoulos B."/>
            <person name="Lipzen A."/>
            <person name="Chen C."/>
            <person name="Yanf M."/>
            <person name="Daum C."/>
            <person name="Ng V."/>
            <person name="Clum A."/>
            <person name="Steindorff A."/>
            <person name="Ohm R."/>
            <person name="Martin F."/>
            <person name="Silar P."/>
            <person name="Natvig D."/>
            <person name="Lalanne C."/>
            <person name="Gautier V."/>
            <person name="Ament-Velasquez S.L."/>
            <person name="Kruys A."/>
            <person name="Hutchinson M.I."/>
            <person name="Powell A.J."/>
            <person name="Barry K."/>
            <person name="Miller A.N."/>
            <person name="Grigoriev I.V."/>
            <person name="Debuchy R."/>
            <person name="Gladieux P."/>
            <person name="Thoren M.H."/>
            <person name="Johannesson H."/>
        </authorList>
    </citation>
    <scope>NUCLEOTIDE SEQUENCE</scope>
    <source>
        <strain evidence="8">CBS 118394</strain>
    </source>
</reference>
<dbReference type="PANTHER" id="PTHR23327:SF42">
    <property type="entry name" value="LON PEPTIDASE N-TERMINAL DOMAIN AND RING FINGER PROTEIN C14F5.10C"/>
    <property type="match status" value="1"/>
</dbReference>
<dbReference type="EMBL" id="JAUEDM010000007">
    <property type="protein sequence ID" value="KAK3313773.1"/>
    <property type="molecule type" value="Genomic_DNA"/>
</dbReference>
<dbReference type="PROSITE" id="PS00518">
    <property type="entry name" value="ZF_RING_1"/>
    <property type="match status" value="1"/>
</dbReference>
<proteinExistence type="predicted"/>
<protein>
    <submittedName>
        <fullName evidence="8">ATP-dependent protease La domain-containing protein</fullName>
    </submittedName>
</protein>
<dbReference type="Pfam" id="PF02190">
    <property type="entry name" value="LON_substr_bdg"/>
    <property type="match status" value="1"/>
</dbReference>
<feature type="domain" description="RING-type" evidence="6">
    <location>
        <begin position="221"/>
        <end position="259"/>
    </location>
</feature>
<dbReference type="Proteomes" id="UP001283341">
    <property type="component" value="Unassembled WGS sequence"/>
</dbReference>
<evidence type="ECO:0000256" key="3">
    <source>
        <dbReference type="ARBA" id="ARBA00022833"/>
    </source>
</evidence>
<keyword evidence="2 4" id="KW-0863">Zinc-finger</keyword>
<feature type="region of interest" description="Disordered" evidence="5">
    <location>
        <begin position="423"/>
        <end position="444"/>
    </location>
</feature>
<feature type="domain" description="Lon N-terminal" evidence="7">
    <location>
        <begin position="296"/>
        <end position="547"/>
    </location>
</feature>
<evidence type="ECO:0000313" key="8">
    <source>
        <dbReference type="EMBL" id="KAK3313773.1"/>
    </source>
</evidence>
<keyword evidence="8" id="KW-0378">Hydrolase</keyword>
<evidence type="ECO:0000256" key="1">
    <source>
        <dbReference type="ARBA" id="ARBA00022723"/>
    </source>
</evidence>
<name>A0AAE0LZV7_9PEZI</name>
<dbReference type="Gene3D" id="2.30.130.40">
    <property type="entry name" value="LON domain-like"/>
    <property type="match status" value="1"/>
</dbReference>
<dbReference type="PROSITE" id="PS50089">
    <property type="entry name" value="ZF_RING_2"/>
    <property type="match status" value="1"/>
</dbReference>
<dbReference type="InterPro" id="IPR046336">
    <property type="entry name" value="Lon_prtase_N_sf"/>
</dbReference>
<keyword evidence="8" id="KW-0645">Protease</keyword>